<proteinExistence type="predicted"/>
<feature type="transmembrane region" description="Helical" evidence="1">
    <location>
        <begin position="15"/>
        <end position="33"/>
    </location>
</feature>
<dbReference type="RefSeq" id="WP_379100774.1">
    <property type="nucleotide sequence ID" value="NZ_JBHULV010000014.1"/>
</dbReference>
<evidence type="ECO:0000256" key="1">
    <source>
        <dbReference type="SAM" id="Phobius"/>
    </source>
</evidence>
<protein>
    <submittedName>
        <fullName evidence="2">Uncharacterized protein</fullName>
    </submittedName>
</protein>
<name>A0ABW5TPA5_9SPHI</name>
<evidence type="ECO:0000313" key="3">
    <source>
        <dbReference type="Proteomes" id="UP001597546"/>
    </source>
</evidence>
<accession>A0ABW5TPA5</accession>
<comment type="caution">
    <text evidence="2">The sequence shown here is derived from an EMBL/GenBank/DDBJ whole genome shotgun (WGS) entry which is preliminary data.</text>
</comment>
<dbReference type="Proteomes" id="UP001597546">
    <property type="component" value="Unassembled WGS sequence"/>
</dbReference>
<keyword evidence="1" id="KW-0472">Membrane</keyword>
<evidence type="ECO:0000313" key="2">
    <source>
        <dbReference type="EMBL" id="MFD2731095.1"/>
    </source>
</evidence>
<sequence length="78" mass="9375">CSKKRSGEFFIKCLLFFKGFQVFAIARVWLLFLRKKKLLALPPAMRREDYSLEEKPYCNKLKTQGQQKRDSAWTEEFH</sequence>
<keyword evidence="1" id="KW-1133">Transmembrane helix</keyword>
<gene>
    <name evidence="2" type="ORF">ACFSSE_05200</name>
</gene>
<feature type="non-terminal residue" evidence="2">
    <location>
        <position position="1"/>
    </location>
</feature>
<organism evidence="2 3">
    <name type="scientific">Pedobacter alpinus</name>
    <dbReference type="NCBI Taxonomy" id="1590643"/>
    <lineage>
        <taxon>Bacteria</taxon>
        <taxon>Pseudomonadati</taxon>
        <taxon>Bacteroidota</taxon>
        <taxon>Sphingobacteriia</taxon>
        <taxon>Sphingobacteriales</taxon>
        <taxon>Sphingobacteriaceae</taxon>
        <taxon>Pedobacter</taxon>
    </lineage>
</organism>
<keyword evidence="1" id="KW-0812">Transmembrane</keyword>
<keyword evidence="3" id="KW-1185">Reference proteome</keyword>
<dbReference type="EMBL" id="JBHULV010000014">
    <property type="protein sequence ID" value="MFD2731095.1"/>
    <property type="molecule type" value="Genomic_DNA"/>
</dbReference>
<reference evidence="3" key="1">
    <citation type="journal article" date="2019" name="Int. J. Syst. Evol. Microbiol.">
        <title>The Global Catalogue of Microorganisms (GCM) 10K type strain sequencing project: providing services to taxonomists for standard genome sequencing and annotation.</title>
        <authorList>
            <consortium name="The Broad Institute Genomics Platform"/>
            <consortium name="The Broad Institute Genome Sequencing Center for Infectious Disease"/>
            <person name="Wu L."/>
            <person name="Ma J."/>
        </authorList>
    </citation>
    <scope>NUCLEOTIDE SEQUENCE [LARGE SCALE GENOMIC DNA]</scope>
    <source>
        <strain evidence="3">KCTC 42456</strain>
    </source>
</reference>